<dbReference type="InterPro" id="IPR025398">
    <property type="entry name" value="DUF4371"/>
</dbReference>
<dbReference type="GO" id="GO:0046983">
    <property type="term" value="F:protein dimerization activity"/>
    <property type="evidence" value="ECO:0007669"/>
    <property type="project" value="InterPro"/>
</dbReference>
<evidence type="ECO:0000259" key="2">
    <source>
        <dbReference type="Pfam" id="PF05699"/>
    </source>
</evidence>
<dbReference type="PANTHER" id="PTHR45749">
    <property type="match status" value="1"/>
</dbReference>
<reference evidence="4 5" key="1">
    <citation type="journal article" date="2024" name="Insects">
        <title>An Improved Chromosome-Level Genome Assembly of the Firefly Pyrocoelia pectoralis.</title>
        <authorList>
            <person name="Fu X."/>
            <person name="Meyer-Rochow V.B."/>
            <person name="Ballantyne L."/>
            <person name="Zhu X."/>
        </authorList>
    </citation>
    <scope>NUCLEOTIDE SEQUENCE [LARGE SCALE GENOMIC DNA]</scope>
    <source>
        <strain evidence="4">XCY_ONT2</strain>
    </source>
</reference>
<evidence type="ECO:0000259" key="3">
    <source>
        <dbReference type="Pfam" id="PF14291"/>
    </source>
</evidence>
<evidence type="ECO:0000313" key="4">
    <source>
        <dbReference type="EMBL" id="KAK5645202.1"/>
    </source>
</evidence>
<dbReference type="Proteomes" id="UP001329430">
    <property type="component" value="Chromosome 4"/>
</dbReference>
<dbReference type="Pfam" id="PF14291">
    <property type="entry name" value="DUF4371"/>
    <property type="match status" value="1"/>
</dbReference>
<organism evidence="4 5">
    <name type="scientific">Pyrocoelia pectoralis</name>
    <dbReference type="NCBI Taxonomy" id="417401"/>
    <lineage>
        <taxon>Eukaryota</taxon>
        <taxon>Metazoa</taxon>
        <taxon>Ecdysozoa</taxon>
        <taxon>Arthropoda</taxon>
        <taxon>Hexapoda</taxon>
        <taxon>Insecta</taxon>
        <taxon>Pterygota</taxon>
        <taxon>Neoptera</taxon>
        <taxon>Endopterygota</taxon>
        <taxon>Coleoptera</taxon>
        <taxon>Polyphaga</taxon>
        <taxon>Elateriformia</taxon>
        <taxon>Elateroidea</taxon>
        <taxon>Lampyridae</taxon>
        <taxon>Lampyrinae</taxon>
        <taxon>Pyrocoelia</taxon>
    </lineage>
</organism>
<evidence type="ECO:0000313" key="5">
    <source>
        <dbReference type="Proteomes" id="UP001329430"/>
    </source>
</evidence>
<proteinExistence type="predicted"/>
<keyword evidence="5" id="KW-1185">Reference proteome</keyword>
<dbReference type="InterPro" id="IPR012337">
    <property type="entry name" value="RNaseH-like_sf"/>
</dbReference>
<feature type="region of interest" description="Disordered" evidence="1">
    <location>
        <begin position="52"/>
        <end position="84"/>
    </location>
</feature>
<evidence type="ECO:0008006" key="6">
    <source>
        <dbReference type="Google" id="ProtNLM"/>
    </source>
</evidence>
<feature type="domain" description="DUF4371" evidence="3">
    <location>
        <begin position="250"/>
        <end position="455"/>
    </location>
</feature>
<feature type="domain" description="HAT C-terminal dimerisation" evidence="2">
    <location>
        <begin position="774"/>
        <end position="827"/>
    </location>
</feature>
<dbReference type="InterPro" id="IPR008906">
    <property type="entry name" value="HATC_C_dom"/>
</dbReference>
<dbReference type="Pfam" id="PF05699">
    <property type="entry name" value="Dimer_Tnp_hAT"/>
    <property type="match status" value="1"/>
</dbReference>
<dbReference type="SUPFAM" id="SSF53098">
    <property type="entry name" value="Ribonuclease H-like"/>
    <property type="match status" value="1"/>
</dbReference>
<gene>
    <name evidence="4" type="ORF">RI129_006502</name>
</gene>
<dbReference type="AlphaFoldDB" id="A0AAN7ZJQ7"/>
<protein>
    <recommendedName>
        <fullName evidence="6">Zinc finger MYM-type protein 1-like</fullName>
    </recommendedName>
</protein>
<feature type="compositionally biased region" description="Basic and acidic residues" evidence="1">
    <location>
        <begin position="10"/>
        <end position="19"/>
    </location>
</feature>
<evidence type="ECO:0000256" key="1">
    <source>
        <dbReference type="SAM" id="MobiDB-lite"/>
    </source>
</evidence>
<comment type="caution">
    <text evidence="4">The sequence shown here is derived from an EMBL/GenBank/DDBJ whole genome shotgun (WGS) entry which is preliminary data.</text>
</comment>
<name>A0AAN7ZJQ7_9COLE</name>
<accession>A0AAN7ZJQ7</accession>
<dbReference type="EMBL" id="JAVRBK010000004">
    <property type="protein sequence ID" value="KAK5645202.1"/>
    <property type="molecule type" value="Genomic_DNA"/>
</dbReference>
<sequence>MYKHKSGFQKRKELSEKQARSSKGQQSLFNLGFLTETDISDISVASSLPFTQGKNDDISQPGQSTNIVEPVESSQSKKSIADQNSSENEIFLEFTDTDTPLTVTPSSTEVTQETHFDIGLVALDYLTPSDVENAVRCGPGPLPAKFPKDSDGKNFPVYILTQKLKNGETVKRDWLVWSDIKRSLFCFPCRLFTKLVPTLRSKLATTSGYSMDLKWKKLYNRIPEHENSVNHKECYLQWRTLELKLKNQSTITHQLFEVIKSETEIWKQLLRRFLDVTLFLGERGLAFRGENQLIGDPNNGNFLGILEIIARYDPLLQEHLNKVKISQDTHKPLQVHYLSNRIQNEFIALCAEHVMEKILEERKIAKYFSIIVDATPDSAHIEQTVFILRYVYQNVESKKYEVQERFLEFVDCNNKTGEAIADLIRKTLQKRAISLGDCRGQGYDNGSNMCGIYNGAQAHILQNNPLAIYSPCAAHSLNLCGVEASQCNAEIITFFGVVQRLYNLFSRSPQRWEILQKNIGCSLHSMSDTRWSARIDSVKPFAHHLPGLIKAVDAILTTNLTPEMRGEAYGIQEYLNSFRCVLMACIWVKVLTAIDYRNKVLQARDATIDVELDNINSLVIDLKCLRTKWDQIVCEVKLVSENMGLPSIFPQKRRRVRKRLHGESSENVTFHNEEETFKIETFYVLIDTLLGNLKRRYETLQIIFNLFSILWEYPKEDFSNENVKHRAACLVQKYNNDLNTELSEELLHLRSIHYSNLFSNRDTIKPIDLLNKILELKLEMLFPNVIIALRIFRTIPVTVAQAERSFSTLARIKNVLRSTMYQQRLTSLGTHALESSLARKSNFDQIIDNFANIKARKVALNS</sequence>
<feature type="region of interest" description="Disordered" evidence="1">
    <location>
        <begin position="1"/>
        <end position="24"/>
    </location>
</feature>
<dbReference type="PANTHER" id="PTHR45749:SF33">
    <property type="entry name" value="ZINC FINGER MYM-TYPE PROTEIN 1"/>
    <property type="match status" value="1"/>
</dbReference>